<name>A0A7J7C7V5_TRIWF</name>
<dbReference type="PROSITE" id="PS50157">
    <property type="entry name" value="ZINC_FINGER_C2H2_2"/>
    <property type="match status" value="2"/>
</dbReference>
<evidence type="ECO:0000313" key="4">
    <source>
        <dbReference type="EMBL" id="KAF5729846.1"/>
    </source>
</evidence>
<dbReference type="InParanoid" id="A0A7J7C7V5"/>
<evidence type="ECO:0000259" key="3">
    <source>
        <dbReference type="PROSITE" id="PS50157"/>
    </source>
</evidence>
<dbReference type="PANTHER" id="PTHR46326:SF8">
    <property type="entry name" value="C2H2-LIKE ZINC FINGER PROTEIN"/>
    <property type="match status" value="1"/>
</dbReference>
<dbReference type="OrthoDB" id="9411774at2759"/>
<organism evidence="4 5">
    <name type="scientific">Tripterygium wilfordii</name>
    <name type="common">Thunder God vine</name>
    <dbReference type="NCBI Taxonomy" id="458696"/>
    <lineage>
        <taxon>Eukaryota</taxon>
        <taxon>Viridiplantae</taxon>
        <taxon>Streptophyta</taxon>
        <taxon>Embryophyta</taxon>
        <taxon>Tracheophyta</taxon>
        <taxon>Spermatophyta</taxon>
        <taxon>Magnoliopsida</taxon>
        <taxon>eudicotyledons</taxon>
        <taxon>Gunneridae</taxon>
        <taxon>Pentapetalae</taxon>
        <taxon>rosids</taxon>
        <taxon>fabids</taxon>
        <taxon>Celastrales</taxon>
        <taxon>Celastraceae</taxon>
        <taxon>Tripterygium</taxon>
    </lineage>
</organism>
<dbReference type="InterPro" id="IPR036236">
    <property type="entry name" value="Znf_C2H2_sf"/>
</dbReference>
<accession>A0A7J7C7V5</accession>
<reference evidence="4 5" key="1">
    <citation type="journal article" date="2020" name="Nat. Commun.">
        <title>Genome of Tripterygium wilfordii and identification of cytochrome P450 involved in triptolide biosynthesis.</title>
        <authorList>
            <person name="Tu L."/>
            <person name="Su P."/>
            <person name="Zhang Z."/>
            <person name="Gao L."/>
            <person name="Wang J."/>
            <person name="Hu T."/>
            <person name="Zhou J."/>
            <person name="Zhang Y."/>
            <person name="Zhao Y."/>
            <person name="Liu Y."/>
            <person name="Song Y."/>
            <person name="Tong Y."/>
            <person name="Lu Y."/>
            <person name="Yang J."/>
            <person name="Xu C."/>
            <person name="Jia M."/>
            <person name="Peters R.J."/>
            <person name="Huang L."/>
            <person name="Gao W."/>
        </authorList>
    </citation>
    <scope>NUCLEOTIDE SEQUENCE [LARGE SCALE GENOMIC DNA]</scope>
    <source>
        <strain evidence="5">cv. XIE 37</strain>
        <tissue evidence="4">Leaf</tissue>
    </source>
</reference>
<feature type="domain" description="C2H2-type" evidence="3">
    <location>
        <begin position="244"/>
        <end position="266"/>
    </location>
</feature>
<gene>
    <name evidence="4" type="ORF">HS088_TW20G00211</name>
</gene>
<feature type="region of interest" description="Disordered" evidence="2">
    <location>
        <begin position="50"/>
        <end position="73"/>
    </location>
</feature>
<dbReference type="Pfam" id="PF13912">
    <property type="entry name" value="zf-C2H2_6"/>
    <property type="match status" value="3"/>
</dbReference>
<evidence type="ECO:0000256" key="1">
    <source>
        <dbReference type="PROSITE-ProRule" id="PRU00042"/>
    </source>
</evidence>
<keyword evidence="5" id="KW-1185">Reference proteome</keyword>
<keyword evidence="1" id="KW-0479">Metal-binding</keyword>
<proteinExistence type="predicted"/>
<dbReference type="PROSITE" id="PS00028">
    <property type="entry name" value="ZINC_FINGER_C2H2_1"/>
    <property type="match status" value="2"/>
</dbReference>
<dbReference type="Gene3D" id="3.30.160.60">
    <property type="entry name" value="Classic Zinc Finger"/>
    <property type="match status" value="1"/>
</dbReference>
<sequence>MERHKCKLCTRSFVNGRALGGHMKAHLSTLPLPKKTQQFVDATIESASSASLAEEVEKNRGGGGGGGEEKGLVYGLRENPKKSFRVADPEFSSVADAGSCVFVQDGESETESRNPTRRRSKRNRKFENQKLKLETKKAKQSSKQSWINNNNNGYSYSSPADPEPVSSVSDTTPEEDVAMCLMMLSRDCWMKEQGQRSVEISEETKLSKKIRCCEKCNKGFRSLQALGEHKRICEGKVAVNEKIFKCPFCFKIFGSGQALGGHKRSHILASSTATRSKLDAVSIDLNLPARAEEHEYSVVSDA</sequence>
<dbReference type="Proteomes" id="UP000593562">
    <property type="component" value="Unassembled WGS sequence"/>
</dbReference>
<feature type="domain" description="C2H2-type" evidence="3">
    <location>
        <begin position="4"/>
        <end position="31"/>
    </location>
</feature>
<comment type="caution">
    <text evidence="4">The sequence shown here is derived from an EMBL/GenBank/DDBJ whole genome shotgun (WGS) entry which is preliminary data.</text>
</comment>
<evidence type="ECO:0000313" key="5">
    <source>
        <dbReference type="Proteomes" id="UP000593562"/>
    </source>
</evidence>
<dbReference type="PANTHER" id="PTHR46326">
    <property type="entry name" value="ZINC FINGER PROTEIN ZAT1-RELATED"/>
    <property type="match status" value="1"/>
</dbReference>
<evidence type="ECO:0000256" key="2">
    <source>
        <dbReference type="SAM" id="MobiDB-lite"/>
    </source>
</evidence>
<keyword evidence="1" id="KW-0863">Zinc-finger</keyword>
<dbReference type="SUPFAM" id="SSF57667">
    <property type="entry name" value="beta-beta-alpha zinc fingers"/>
    <property type="match status" value="2"/>
</dbReference>
<dbReference type="GO" id="GO:0006355">
    <property type="term" value="P:regulation of DNA-templated transcription"/>
    <property type="evidence" value="ECO:0007669"/>
    <property type="project" value="InterPro"/>
</dbReference>
<feature type="compositionally biased region" description="Basic residues" evidence="2">
    <location>
        <begin position="115"/>
        <end position="124"/>
    </location>
</feature>
<dbReference type="InterPro" id="IPR044303">
    <property type="entry name" value="ZAT1/4/9"/>
</dbReference>
<feature type="region of interest" description="Disordered" evidence="2">
    <location>
        <begin position="105"/>
        <end position="172"/>
    </location>
</feature>
<dbReference type="InterPro" id="IPR013087">
    <property type="entry name" value="Znf_C2H2_type"/>
</dbReference>
<protein>
    <recommendedName>
        <fullName evidence="3">C2H2-type domain-containing protein</fullName>
    </recommendedName>
</protein>
<feature type="compositionally biased region" description="Polar residues" evidence="2">
    <location>
        <begin position="141"/>
        <end position="158"/>
    </location>
</feature>
<dbReference type="AlphaFoldDB" id="A0A7J7C7V5"/>
<feature type="compositionally biased region" description="Basic and acidic residues" evidence="2">
    <location>
        <begin position="125"/>
        <end position="137"/>
    </location>
</feature>
<keyword evidence="1" id="KW-0862">Zinc</keyword>
<dbReference type="SMART" id="SM00355">
    <property type="entry name" value="ZnF_C2H2"/>
    <property type="match status" value="3"/>
</dbReference>
<dbReference type="GO" id="GO:0008270">
    <property type="term" value="F:zinc ion binding"/>
    <property type="evidence" value="ECO:0007669"/>
    <property type="project" value="UniProtKB-KW"/>
</dbReference>
<dbReference type="EMBL" id="JAAARO010000020">
    <property type="protein sequence ID" value="KAF5729846.1"/>
    <property type="molecule type" value="Genomic_DNA"/>
</dbReference>